<comment type="caution">
    <text evidence="1">The sequence shown here is derived from an EMBL/GenBank/DDBJ whole genome shotgun (WGS) entry which is preliminary data.</text>
</comment>
<proteinExistence type="predicted"/>
<keyword evidence="2" id="KW-1185">Reference proteome</keyword>
<accession>A0A938XZJ2</accession>
<gene>
    <name evidence="1" type="ORF">JOD01_000894</name>
</gene>
<dbReference type="Proteomes" id="UP000717624">
    <property type="component" value="Unassembled WGS sequence"/>
</dbReference>
<dbReference type="EMBL" id="JAFBEB010000002">
    <property type="protein sequence ID" value="MBM7589296.1"/>
    <property type="molecule type" value="Genomic_DNA"/>
</dbReference>
<sequence length="169" mass="19348">MLSVRYGIEMQVPSGKLPGFYAQIIHQIGDRLTLFDRDQQLFIVTPADKEKLIAIFDKYKVTGEIFQLLVLPEQTVVHELADYGFQTAEHVYVYAERVAFFQISQQEGQPDDRWACEQQLQESFIVSLPEKNGMTLHGVAKNQADLVERTAAAYRVKVIWEQTTKAMGH</sequence>
<dbReference type="AlphaFoldDB" id="A0A938XZJ2"/>
<organism evidence="1 2">
    <name type="scientific">Brevibacillus fulvus</name>
    <dbReference type="NCBI Taxonomy" id="1125967"/>
    <lineage>
        <taxon>Bacteria</taxon>
        <taxon>Bacillati</taxon>
        <taxon>Bacillota</taxon>
        <taxon>Bacilli</taxon>
        <taxon>Bacillales</taxon>
        <taxon>Paenibacillaceae</taxon>
        <taxon>Brevibacillus</taxon>
    </lineage>
</organism>
<name>A0A938XZJ2_9BACL</name>
<evidence type="ECO:0000313" key="1">
    <source>
        <dbReference type="EMBL" id="MBM7589296.1"/>
    </source>
</evidence>
<evidence type="ECO:0000313" key="2">
    <source>
        <dbReference type="Proteomes" id="UP000717624"/>
    </source>
</evidence>
<dbReference type="RefSeq" id="WP_204517025.1">
    <property type="nucleotide sequence ID" value="NZ_BAABIN010000015.1"/>
</dbReference>
<reference evidence="1" key="1">
    <citation type="submission" date="2021-01" db="EMBL/GenBank/DDBJ databases">
        <title>Genomic Encyclopedia of Type Strains, Phase IV (KMG-IV): sequencing the most valuable type-strain genomes for metagenomic binning, comparative biology and taxonomic classification.</title>
        <authorList>
            <person name="Goeker M."/>
        </authorList>
    </citation>
    <scope>NUCLEOTIDE SEQUENCE</scope>
    <source>
        <strain evidence="1">DSM 25523</strain>
    </source>
</reference>
<protein>
    <submittedName>
        <fullName evidence="1">Uncharacterized protein</fullName>
    </submittedName>
</protein>